<dbReference type="Gramene" id="TVT97743">
    <property type="protein sequence ID" value="TVT97743"/>
    <property type="gene ID" value="EJB05_57003"/>
</dbReference>
<protein>
    <recommendedName>
        <fullName evidence="4">DUF1618 domain-containing protein</fullName>
    </recommendedName>
</protein>
<evidence type="ECO:0000256" key="1">
    <source>
        <dbReference type="SAM" id="MobiDB-lite"/>
    </source>
</evidence>
<accession>A0A5J9SFY6</accession>
<feature type="non-terminal residue" evidence="2">
    <location>
        <position position="1"/>
    </location>
</feature>
<dbReference type="OrthoDB" id="641320at2759"/>
<feature type="compositionally biased region" description="Basic and acidic residues" evidence="1">
    <location>
        <begin position="185"/>
        <end position="196"/>
    </location>
</feature>
<dbReference type="Proteomes" id="UP000324897">
    <property type="component" value="Unassembled WGS sequence"/>
</dbReference>
<organism evidence="2 3">
    <name type="scientific">Eragrostis curvula</name>
    <name type="common">weeping love grass</name>
    <dbReference type="NCBI Taxonomy" id="38414"/>
    <lineage>
        <taxon>Eukaryota</taxon>
        <taxon>Viridiplantae</taxon>
        <taxon>Streptophyta</taxon>
        <taxon>Embryophyta</taxon>
        <taxon>Tracheophyta</taxon>
        <taxon>Spermatophyta</taxon>
        <taxon>Magnoliopsida</taxon>
        <taxon>Liliopsida</taxon>
        <taxon>Poales</taxon>
        <taxon>Poaceae</taxon>
        <taxon>PACMAD clade</taxon>
        <taxon>Chloridoideae</taxon>
        <taxon>Eragrostideae</taxon>
        <taxon>Eragrostidinae</taxon>
        <taxon>Eragrostis</taxon>
    </lineage>
</organism>
<dbReference type="PANTHER" id="PTHR34591">
    <property type="entry name" value="OS03G0653100 PROTEIN-RELATED"/>
    <property type="match status" value="1"/>
</dbReference>
<keyword evidence="3" id="KW-1185">Reference proteome</keyword>
<reference evidence="2 3" key="1">
    <citation type="journal article" date="2019" name="Sci. Rep.">
        <title>A high-quality genome of Eragrostis curvula grass provides insights into Poaceae evolution and supports new strategies to enhance forage quality.</title>
        <authorList>
            <person name="Carballo J."/>
            <person name="Santos B.A.C.M."/>
            <person name="Zappacosta D."/>
            <person name="Garbus I."/>
            <person name="Selva J.P."/>
            <person name="Gallo C.A."/>
            <person name="Diaz A."/>
            <person name="Albertini E."/>
            <person name="Caccamo M."/>
            <person name="Echenique V."/>
        </authorList>
    </citation>
    <scope>NUCLEOTIDE SEQUENCE [LARGE SCALE GENOMIC DNA]</scope>
    <source>
        <strain evidence="3">cv. Victoria</strain>
        <tissue evidence="2">Leaf</tissue>
    </source>
</reference>
<evidence type="ECO:0008006" key="4">
    <source>
        <dbReference type="Google" id="ProtNLM"/>
    </source>
</evidence>
<gene>
    <name evidence="2" type="ORF">EJB05_57003</name>
</gene>
<feature type="region of interest" description="Disordered" evidence="1">
    <location>
        <begin position="180"/>
        <end position="201"/>
    </location>
</feature>
<sequence>MHRSRASIHLWKRNLQICLTTTSSAARRHGASQRPSGAPATARWYWGLPYRPLLPHKVYGLVINYIDHGRPHLFSRPPLRSPASNSSSPKIDGLLGFLPEEETSGTWWSVLDHCNGLLLCAITWESELCVCNPATQRWTVLPSRRVERRRRDYAGAYLVFDPAVSQHYEVILIPILPDAPSSSKDPCKVDEEKAHDDDDDDTCRLMEWPPSTWRMNVFSSRTGQWEDRTFVRKGEPAGVVQDMRLDPFKPYWSAPRQLYAVYWQGVLNVHCRGYFILRLVLSKGKYQVLKTPVNYIKGVKPFQGRVKKIKTPTTEMKGAKPYLGRLKNSVCYGIVYDNELRIWMLNESSGHTEWVMKYEIDIGLYADEVGSPLDKNGRKVYGSWMVEEDNRNEDDISEKHDKGIEWDSDNDDIFIPKVGDKVGYGGRPDILGFHPSKKVVFLANWSFKVAAYHFDSRKFQYLGYSRPRCYRRSFTNAIDESFAYTPCMVGDLFHGDITRQS</sequence>
<evidence type="ECO:0000313" key="2">
    <source>
        <dbReference type="EMBL" id="TVT97743.1"/>
    </source>
</evidence>
<comment type="caution">
    <text evidence="2">The sequence shown here is derived from an EMBL/GenBank/DDBJ whole genome shotgun (WGS) entry which is preliminary data.</text>
</comment>
<dbReference type="EMBL" id="RWGY01000949">
    <property type="protein sequence ID" value="TVT97743.1"/>
    <property type="molecule type" value="Genomic_DNA"/>
</dbReference>
<dbReference type="PANTHER" id="PTHR34591:SF21">
    <property type="entry name" value="F-BOX DOMAIN CONTAINING PROTEIN, EXPRESSED"/>
    <property type="match status" value="1"/>
</dbReference>
<name>A0A5J9SFY6_9POAL</name>
<dbReference type="AlphaFoldDB" id="A0A5J9SFY6"/>
<proteinExistence type="predicted"/>
<evidence type="ECO:0000313" key="3">
    <source>
        <dbReference type="Proteomes" id="UP000324897"/>
    </source>
</evidence>